<dbReference type="SMART" id="SM00360">
    <property type="entry name" value="RRM"/>
    <property type="match status" value="1"/>
</dbReference>
<protein>
    <submittedName>
        <fullName evidence="4">Polyadenylate-binding protein</fullName>
    </submittedName>
</protein>
<keyword evidence="5" id="KW-1185">Reference proteome</keyword>
<name>A0ABR1GDG0_AURAN</name>
<accession>A0ABR1GDG0</accession>
<evidence type="ECO:0000313" key="5">
    <source>
        <dbReference type="Proteomes" id="UP001363151"/>
    </source>
</evidence>
<dbReference type="PANTHER" id="PTHR45735:SF2">
    <property type="entry name" value="CLEAVAGE STIMULATION FACTOR SUBUNIT 2"/>
    <property type="match status" value="1"/>
</dbReference>
<feature type="compositionally biased region" description="Basic residues" evidence="2">
    <location>
        <begin position="185"/>
        <end position="198"/>
    </location>
</feature>
<dbReference type="Pfam" id="PF00076">
    <property type="entry name" value="RRM_1"/>
    <property type="match status" value="1"/>
</dbReference>
<feature type="domain" description="RRM" evidence="3">
    <location>
        <begin position="7"/>
        <end position="85"/>
    </location>
</feature>
<evidence type="ECO:0000256" key="1">
    <source>
        <dbReference type="PROSITE-ProRule" id="PRU00176"/>
    </source>
</evidence>
<comment type="caution">
    <text evidence="4">The sequence shown here is derived from an EMBL/GenBank/DDBJ whole genome shotgun (WGS) entry which is preliminary data.</text>
</comment>
<gene>
    <name evidence="4" type="ORF">SO694_0000344</name>
</gene>
<evidence type="ECO:0000313" key="4">
    <source>
        <dbReference type="EMBL" id="KAK7253918.1"/>
    </source>
</evidence>
<sequence length="213" mass="22756">MGRGMRNDVFVGNIAFGTTDEDIRRIFSEVGRVLGVRMAVNAETGKPRGYCFVEYDDAATALSAIRNLNNRDVGGRQLRVNFSNNSALVDYAASRREGGGEPARAKATPRQLVEGLSAREVWDAVSEAKALATEGDGERLAALLGSSGALTDALVHALLQLGMIRAPPDAGGFAPPPPAATAAARRARAARAPRRRPSRPPPPRRPWTSSTRR</sequence>
<evidence type="ECO:0000259" key="3">
    <source>
        <dbReference type="PROSITE" id="PS50102"/>
    </source>
</evidence>
<dbReference type="SUPFAM" id="SSF54928">
    <property type="entry name" value="RNA-binding domain, RBD"/>
    <property type="match status" value="1"/>
</dbReference>
<dbReference type="Gene3D" id="3.30.70.330">
    <property type="match status" value="1"/>
</dbReference>
<feature type="region of interest" description="Disordered" evidence="2">
    <location>
        <begin position="169"/>
        <end position="213"/>
    </location>
</feature>
<dbReference type="PROSITE" id="PS50102">
    <property type="entry name" value="RRM"/>
    <property type="match status" value="1"/>
</dbReference>
<keyword evidence="1" id="KW-0694">RNA-binding</keyword>
<dbReference type="InterPro" id="IPR012677">
    <property type="entry name" value="Nucleotide-bd_a/b_plait_sf"/>
</dbReference>
<dbReference type="Proteomes" id="UP001363151">
    <property type="component" value="Unassembled WGS sequence"/>
</dbReference>
<organism evidence="4 5">
    <name type="scientific">Aureococcus anophagefferens</name>
    <name type="common">Harmful bloom alga</name>
    <dbReference type="NCBI Taxonomy" id="44056"/>
    <lineage>
        <taxon>Eukaryota</taxon>
        <taxon>Sar</taxon>
        <taxon>Stramenopiles</taxon>
        <taxon>Ochrophyta</taxon>
        <taxon>Pelagophyceae</taxon>
        <taxon>Pelagomonadales</taxon>
        <taxon>Pelagomonadaceae</taxon>
        <taxon>Aureococcus</taxon>
    </lineage>
</organism>
<evidence type="ECO:0000256" key="2">
    <source>
        <dbReference type="SAM" id="MobiDB-lite"/>
    </source>
</evidence>
<proteinExistence type="predicted"/>
<dbReference type="InterPro" id="IPR000504">
    <property type="entry name" value="RRM_dom"/>
</dbReference>
<dbReference type="InterPro" id="IPR035979">
    <property type="entry name" value="RBD_domain_sf"/>
</dbReference>
<reference evidence="4 5" key="1">
    <citation type="submission" date="2024-03" db="EMBL/GenBank/DDBJ databases">
        <title>Aureococcus anophagefferens CCMP1851 and Kratosvirus quantuckense: Draft genome of a second virus-susceptible host strain in the model system.</title>
        <authorList>
            <person name="Chase E."/>
            <person name="Truchon A.R."/>
            <person name="Schepens W."/>
            <person name="Wilhelm S.W."/>
        </authorList>
    </citation>
    <scope>NUCLEOTIDE SEQUENCE [LARGE SCALE GENOMIC DNA]</scope>
    <source>
        <strain evidence="4 5">CCMP1851</strain>
    </source>
</reference>
<dbReference type="EMBL" id="JBBJCI010000033">
    <property type="protein sequence ID" value="KAK7253918.1"/>
    <property type="molecule type" value="Genomic_DNA"/>
</dbReference>
<dbReference type="PANTHER" id="PTHR45735">
    <property type="entry name" value="CLEAVAGE STIMULATION FACTOR SUBUNIT 2"/>
    <property type="match status" value="1"/>
</dbReference>